<dbReference type="PANTHER" id="PTHR15462">
    <property type="entry name" value="SERINE PROTEASE"/>
    <property type="match status" value="1"/>
</dbReference>
<protein>
    <submittedName>
        <fullName evidence="3">V8-like Glu-specific endopeptidase</fullName>
    </submittedName>
</protein>
<dbReference type="InterPro" id="IPR043504">
    <property type="entry name" value="Peptidase_S1_PA_chymotrypsin"/>
</dbReference>
<proteinExistence type="predicted"/>
<dbReference type="STRING" id="386301.SAMN05216282_12325"/>
<evidence type="ECO:0000313" key="3">
    <source>
        <dbReference type="EMBL" id="SDL02979.1"/>
    </source>
</evidence>
<gene>
    <name evidence="3" type="ORF">SAMN05216282_12325</name>
</gene>
<dbReference type="AlphaFoldDB" id="A0A1G9GQL7"/>
<dbReference type="PROSITE" id="PS00134">
    <property type="entry name" value="TRYPSIN_HIS"/>
    <property type="match status" value="1"/>
</dbReference>
<organism evidence="3 4">
    <name type="scientific">Cryobacterium psychrotolerans</name>
    <dbReference type="NCBI Taxonomy" id="386301"/>
    <lineage>
        <taxon>Bacteria</taxon>
        <taxon>Bacillati</taxon>
        <taxon>Actinomycetota</taxon>
        <taxon>Actinomycetes</taxon>
        <taxon>Micrococcales</taxon>
        <taxon>Microbacteriaceae</taxon>
        <taxon>Cryobacterium</taxon>
    </lineage>
</organism>
<evidence type="ECO:0000256" key="2">
    <source>
        <dbReference type="SAM" id="SignalP"/>
    </source>
</evidence>
<dbReference type="RefSeq" id="WP_092324862.1">
    <property type="nucleotide sequence ID" value="NZ_FNFU01000023.1"/>
</dbReference>
<dbReference type="InterPro" id="IPR050966">
    <property type="entry name" value="Glutamyl_endopeptidase"/>
</dbReference>
<keyword evidence="4" id="KW-1185">Reference proteome</keyword>
<dbReference type="GO" id="GO:0004252">
    <property type="term" value="F:serine-type endopeptidase activity"/>
    <property type="evidence" value="ECO:0007669"/>
    <property type="project" value="InterPro"/>
</dbReference>
<feature type="chain" id="PRO_5041080317" evidence="2">
    <location>
        <begin position="34"/>
        <end position="322"/>
    </location>
</feature>
<feature type="signal peptide" evidence="2">
    <location>
        <begin position="1"/>
        <end position="33"/>
    </location>
</feature>
<dbReference type="EMBL" id="FNFU01000023">
    <property type="protein sequence ID" value="SDL02979.1"/>
    <property type="molecule type" value="Genomic_DNA"/>
</dbReference>
<name>A0A1G9GQL7_9MICO</name>
<dbReference type="InterPro" id="IPR018114">
    <property type="entry name" value="TRYPSIN_HIS"/>
</dbReference>
<dbReference type="SUPFAM" id="SSF50494">
    <property type="entry name" value="Trypsin-like serine proteases"/>
    <property type="match status" value="1"/>
</dbReference>
<evidence type="ECO:0000313" key="4">
    <source>
        <dbReference type="Proteomes" id="UP000198701"/>
    </source>
</evidence>
<dbReference type="Gene3D" id="2.40.10.10">
    <property type="entry name" value="Trypsin-like serine proteases"/>
    <property type="match status" value="2"/>
</dbReference>
<sequence>MKRTTFRSRAFAVLAVGAMLATGGLATAGGASAAPAAESSDVERWVVPQTQQGGDYWTAARMKAAKPGDTLVADNVASAASTSSAPVAVGPAKSVQKQSPTLKAKPVPALAPVSHIGKVFFTLGGANYVCSGNAISSTNKNTVVTAGHCLNEGPGAFASRFTFVPAYNNGAAPYGQWEATELYAPTQWASGGDINYDTGFAIVASPTGTSLSDTVGASGASFNNSRGLTYSAYGYPAAAPFNGATLQSCYGTATNDPYGQTQSQGIPCNMTGGSSGGPWFIGSGTSGYQNSVNSFGYSGVKNTMFGPYWGSVIQSTYVAAAA</sequence>
<accession>A0A1G9GQL7</accession>
<dbReference type="GO" id="GO:0006508">
    <property type="term" value="P:proteolysis"/>
    <property type="evidence" value="ECO:0007669"/>
    <property type="project" value="InterPro"/>
</dbReference>
<dbReference type="InterPro" id="IPR009003">
    <property type="entry name" value="Peptidase_S1_PA"/>
</dbReference>
<keyword evidence="1 2" id="KW-0732">Signal</keyword>
<evidence type="ECO:0000256" key="1">
    <source>
        <dbReference type="ARBA" id="ARBA00022729"/>
    </source>
</evidence>
<reference evidence="3 4" key="1">
    <citation type="submission" date="2016-10" db="EMBL/GenBank/DDBJ databases">
        <authorList>
            <person name="de Groot N.N."/>
        </authorList>
    </citation>
    <scope>NUCLEOTIDE SEQUENCE [LARGE SCALE GENOMIC DNA]</scope>
    <source>
        <strain evidence="3 4">CGMCC 1.5382</strain>
    </source>
</reference>
<dbReference type="OrthoDB" id="5121599at2"/>
<dbReference type="Proteomes" id="UP000198701">
    <property type="component" value="Unassembled WGS sequence"/>
</dbReference>